<name>A0A1H0M6C5_9CLOT</name>
<evidence type="ECO:0000313" key="2">
    <source>
        <dbReference type="Proteomes" id="UP000198597"/>
    </source>
</evidence>
<dbReference type="EMBL" id="FNJM01000001">
    <property type="protein sequence ID" value="SDO76009.1"/>
    <property type="molecule type" value="Genomic_DNA"/>
</dbReference>
<protein>
    <submittedName>
        <fullName evidence="1">Uncharacterized protein</fullName>
    </submittedName>
</protein>
<proteinExistence type="predicted"/>
<dbReference type="STRING" id="94869.SAMN04488529_101340"/>
<dbReference type="RefSeq" id="WP_089965165.1">
    <property type="nucleotide sequence ID" value="NZ_FNJM01000001.1"/>
</dbReference>
<gene>
    <name evidence="1" type="ORF">SAMN04488529_101340</name>
</gene>
<keyword evidence="2" id="KW-1185">Reference proteome</keyword>
<dbReference type="Proteomes" id="UP000198597">
    <property type="component" value="Unassembled WGS sequence"/>
</dbReference>
<dbReference type="AlphaFoldDB" id="A0A1H0M6C5"/>
<sequence>MPKRLDIGIVVGDQCNQEEILNLLNTVSNSGYFVIRAKLENELNYSDSEGFTKVNRNKEPDETTTQIRLKNKKTGKYFFKTLTQKELDIITNMFGKIQWS</sequence>
<organism evidence="1 2">
    <name type="scientific">Clostridium gasigenes</name>
    <dbReference type="NCBI Taxonomy" id="94869"/>
    <lineage>
        <taxon>Bacteria</taxon>
        <taxon>Bacillati</taxon>
        <taxon>Bacillota</taxon>
        <taxon>Clostridia</taxon>
        <taxon>Eubacteriales</taxon>
        <taxon>Clostridiaceae</taxon>
        <taxon>Clostridium</taxon>
    </lineage>
</organism>
<reference evidence="1 2" key="1">
    <citation type="submission" date="2016-10" db="EMBL/GenBank/DDBJ databases">
        <authorList>
            <person name="de Groot N.N."/>
        </authorList>
    </citation>
    <scope>NUCLEOTIDE SEQUENCE [LARGE SCALE GENOMIC DNA]</scope>
    <source>
        <strain evidence="1 2">DSM 12272</strain>
    </source>
</reference>
<accession>A0A1H0M6C5</accession>
<evidence type="ECO:0000313" key="1">
    <source>
        <dbReference type="EMBL" id="SDO76009.1"/>
    </source>
</evidence>